<dbReference type="Proteomes" id="UP000799750">
    <property type="component" value="Unassembled WGS sequence"/>
</dbReference>
<dbReference type="Pfam" id="PF25396">
    <property type="entry name" value="ZNFX1"/>
    <property type="match status" value="1"/>
</dbReference>
<keyword evidence="1" id="KW-0067">ATP-binding</keyword>
<feature type="coiled-coil region" evidence="2">
    <location>
        <begin position="1097"/>
        <end position="1131"/>
    </location>
</feature>
<dbReference type="InterPro" id="IPR041677">
    <property type="entry name" value="DNA2/NAM7_AAA_11"/>
</dbReference>
<dbReference type="Gene3D" id="3.40.50.300">
    <property type="entry name" value="P-loop containing nucleotide triphosphate hydrolases"/>
    <property type="match status" value="3"/>
</dbReference>
<reference evidence="7" key="1">
    <citation type="journal article" date="2020" name="Stud. Mycol.">
        <title>101 Dothideomycetes genomes: a test case for predicting lifestyles and emergence of pathogens.</title>
        <authorList>
            <person name="Haridas S."/>
            <person name="Albert R."/>
            <person name="Binder M."/>
            <person name="Bloem J."/>
            <person name="Labutti K."/>
            <person name="Salamov A."/>
            <person name="Andreopoulos B."/>
            <person name="Baker S."/>
            <person name="Barry K."/>
            <person name="Bills G."/>
            <person name="Bluhm B."/>
            <person name="Cannon C."/>
            <person name="Castanera R."/>
            <person name="Culley D."/>
            <person name="Daum C."/>
            <person name="Ezra D."/>
            <person name="Gonzalez J."/>
            <person name="Henrissat B."/>
            <person name="Kuo A."/>
            <person name="Liang C."/>
            <person name="Lipzen A."/>
            <person name="Lutzoni F."/>
            <person name="Magnuson J."/>
            <person name="Mondo S."/>
            <person name="Nolan M."/>
            <person name="Ohm R."/>
            <person name="Pangilinan J."/>
            <person name="Park H.-J."/>
            <person name="Ramirez L."/>
            <person name="Alfaro M."/>
            <person name="Sun H."/>
            <person name="Tritt A."/>
            <person name="Yoshinaga Y."/>
            <person name="Zwiers L.-H."/>
            <person name="Turgeon B."/>
            <person name="Goodwin S."/>
            <person name="Spatafora J."/>
            <person name="Crous P."/>
            <person name="Grigoriev I."/>
        </authorList>
    </citation>
    <scope>NUCLEOTIDE SEQUENCE</scope>
    <source>
        <strain evidence="7">CBS 269.34</strain>
    </source>
</reference>
<feature type="domain" description="DNA2/NAM7 helicase helicase" evidence="4">
    <location>
        <begin position="346"/>
        <end position="721"/>
    </location>
</feature>
<keyword evidence="2" id="KW-0175">Coiled coil</keyword>
<feature type="region of interest" description="Disordered" evidence="3">
    <location>
        <begin position="1206"/>
        <end position="1228"/>
    </location>
</feature>
<evidence type="ECO:0000259" key="6">
    <source>
        <dbReference type="Pfam" id="PF25396"/>
    </source>
</evidence>
<accession>A0A6A6QPE0</accession>
<organism evidence="7 8">
    <name type="scientific">Lophium mytilinum</name>
    <dbReference type="NCBI Taxonomy" id="390894"/>
    <lineage>
        <taxon>Eukaryota</taxon>
        <taxon>Fungi</taxon>
        <taxon>Dikarya</taxon>
        <taxon>Ascomycota</taxon>
        <taxon>Pezizomycotina</taxon>
        <taxon>Dothideomycetes</taxon>
        <taxon>Pleosporomycetidae</taxon>
        <taxon>Mytilinidiales</taxon>
        <taxon>Mytilinidiaceae</taxon>
        <taxon>Lophium</taxon>
    </lineage>
</organism>
<dbReference type="GO" id="GO:0016787">
    <property type="term" value="F:hydrolase activity"/>
    <property type="evidence" value="ECO:0007669"/>
    <property type="project" value="UniProtKB-KW"/>
</dbReference>
<dbReference type="GO" id="GO:0031048">
    <property type="term" value="P:regulatory ncRNA-mediated heterochromatin formation"/>
    <property type="evidence" value="ECO:0007669"/>
    <property type="project" value="TreeGrafter"/>
</dbReference>
<evidence type="ECO:0000259" key="4">
    <source>
        <dbReference type="Pfam" id="PF13086"/>
    </source>
</evidence>
<keyword evidence="1" id="KW-0347">Helicase</keyword>
<sequence>MSVPAHRRGHVPGGTYETNNQFEALIDVGDDAIFQEVNETLKERFPIHNAATHPHPPPELQGSTWVTSANTAHQIRGYMDAAKQQVRGSAWLAMPELPTSSEIMENGDKCDLANKIQGAHDSKEDYLSSHYELQREDAIRPLRRAVQDVKARPSLKEAEYSGGVGLYSNVYISACVFSPRGLAVRISFSLSRIGKRIRWEQSKRLITGTLVALTPADDMFRTTCILATIAARPLAALEQNPPEIDLFFASPNDVELDPTRPYCMVEDRSSFFEASRHTMLALQKLMREPFPLSEYLVGVKPDVEPPTYVQNNPYTDLSSIVAIEDSASYENVNILEEWPDTSTTGLDKSQSVALRRILTKRLAIVQGPPGTGKTYVSVIALKALVANWQPGDTPIIVTCQTNHALDQLLRHVHQFAPEFIRLGGRSKDQDIIKKRTLFEVRMSSPPNKTRFKGPAIKGLKDITKRMQVLLLPLEANKGAIDHRLLATLHIIDEDQATSLETGIDGIEGLPQDTPTVPMEMWMGPNLRPVTRNQEQDYFEYEYEDIDLDFEELQELEAEAFNRDDDEFETLRGPVVLLGDNYTGARNDYLSDEQIRALLAKTKDLYRIPAKSRGSMYCFFQKQVKELILAEFRNLAIRYDYYVQQRRINLWENDHLILREQKIIGMTTTGLSKYRALVESLNPRIILVEEAAETLEAPIIAACLPSLEHLILVGDHQQLRPHTQVRELEGGDVNFDMSLFERMVNNGVEYDSLQRQRRMIPEIRRLLKPIYGKLISDHKTVLDPKNRPPIPGMGGCNSFFFTHEWPETHDANMSACNPHEADMLVGMVDYLVLNGVKVEEITILTFYNGQRKLILRRLMAHPNLTSRRSSFKVVTVDSYQGEENDIVLLSLVRSNDKHSIGFLNVDNRVCVALSRAKRGFYLFGNGLLLCQESKTWAEIVEIMYGKKGDKPKTGGVRRVGFHIPLECTKHGRKSFIHEPGDWELVNGGCEQKCRCKLPCGHTCMLMCHPFDGSDINCTQKCLKTVDTCGHPCSEICVDYCRCAMCEKATKGARSLLRQAPRDSINGVKQTLHTRDFSSGSNPATWTEFAKGGVKTSDAAAIARAKEVNEENLRRAEAQAQAHRQNIEALNEETAMILFADGNDSPSLASVPISAPAAPTTPPVQPYAAENQHGLITPPNPATPRELQGRQNLLIDIEPTPPRRIRYRETFDYSPFSNSGKAPERSLLDD</sequence>
<dbReference type="PANTHER" id="PTHR10887">
    <property type="entry name" value="DNA2/NAM7 HELICASE FAMILY"/>
    <property type="match status" value="1"/>
</dbReference>
<dbReference type="AlphaFoldDB" id="A0A6A6QPE0"/>
<feature type="domain" description="DNA2/NAM7 helicase-like C-terminal" evidence="5">
    <location>
        <begin position="735"/>
        <end position="924"/>
    </location>
</feature>
<feature type="domain" description="ZNFX1" evidence="6">
    <location>
        <begin position="164"/>
        <end position="267"/>
    </location>
</feature>
<dbReference type="InterPro" id="IPR027417">
    <property type="entry name" value="P-loop_NTPase"/>
</dbReference>
<evidence type="ECO:0000313" key="8">
    <source>
        <dbReference type="Proteomes" id="UP000799750"/>
    </source>
</evidence>
<evidence type="ECO:0000256" key="1">
    <source>
        <dbReference type="ARBA" id="ARBA00022806"/>
    </source>
</evidence>
<dbReference type="InterPro" id="IPR047187">
    <property type="entry name" value="SF1_C_Upf1"/>
</dbReference>
<dbReference type="Pfam" id="PF13087">
    <property type="entry name" value="AAA_12"/>
    <property type="match status" value="1"/>
</dbReference>
<evidence type="ECO:0000259" key="5">
    <source>
        <dbReference type="Pfam" id="PF13087"/>
    </source>
</evidence>
<gene>
    <name evidence="7" type="ORF">BU16DRAFT_541575</name>
</gene>
<dbReference type="InterPro" id="IPR045055">
    <property type="entry name" value="DNA2/NAM7-like"/>
</dbReference>
<dbReference type="FunFam" id="3.40.50.300:FF:001366">
    <property type="entry name" value="ATP binding protein, putative"/>
    <property type="match status" value="1"/>
</dbReference>
<evidence type="ECO:0000256" key="3">
    <source>
        <dbReference type="SAM" id="MobiDB-lite"/>
    </source>
</evidence>
<dbReference type="CDD" id="cd18808">
    <property type="entry name" value="SF1_C_Upf1"/>
    <property type="match status" value="1"/>
</dbReference>
<dbReference type="GO" id="GO:0004386">
    <property type="term" value="F:helicase activity"/>
    <property type="evidence" value="ECO:0007669"/>
    <property type="project" value="InterPro"/>
</dbReference>
<dbReference type="CDD" id="cd06008">
    <property type="entry name" value="NF-X1-zinc-finger"/>
    <property type="match status" value="1"/>
</dbReference>
<dbReference type="InterPro" id="IPR057373">
    <property type="entry name" value="ZNFX1"/>
</dbReference>
<name>A0A6A6QPE0_9PEZI</name>
<keyword evidence="7" id="KW-0378">Hydrolase</keyword>
<keyword evidence="1" id="KW-0547">Nucleotide-binding</keyword>
<dbReference type="EMBL" id="MU004193">
    <property type="protein sequence ID" value="KAF2492777.1"/>
    <property type="molecule type" value="Genomic_DNA"/>
</dbReference>
<evidence type="ECO:0000313" key="7">
    <source>
        <dbReference type="EMBL" id="KAF2492777.1"/>
    </source>
</evidence>
<keyword evidence="8" id="KW-1185">Reference proteome</keyword>
<evidence type="ECO:0000256" key="2">
    <source>
        <dbReference type="SAM" id="Coils"/>
    </source>
</evidence>
<dbReference type="Pfam" id="PF13086">
    <property type="entry name" value="AAA_11"/>
    <property type="match status" value="1"/>
</dbReference>
<dbReference type="SUPFAM" id="SSF52540">
    <property type="entry name" value="P-loop containing nucleoside triphosphate hydrolases"/>
    <property type="match status" value="1"/>
</dbReference>
<dbReference type="GO" id="GO:0031380">
    <property type="term" value="C:nuclear RNA-directed RNA polymerase complex"/>
    <property type="evidence" value="ECO:0007669"/>
    <property type="project" value="TreeGrafter"/>
</dbReference>
<proteinExistence type="predicted"/>
<protein>
    <submittedName>
        <fullName evidence="7">P-loop containing nucleoside triphosphate hydrolase protein</fullName>
    </submittedName>
</protein>
<dbReference type="InterPro" id="IPR041679">
    <property type="entry name" value="DNA2/NAM7-like_C"/>
</dbReference>
<dbReference type="OrthoDB" id="409395at2759"/>
<dbReference type="PANTHER" id="PTHR10887:SF341">
    <property type="entry name" value="NFX1-TYPE ZINC FINGER-CONTAINING PROTEIN 1"/>
    <property type="match status" value="1"/>
</dbReference>